<evidence type="ECO:0000256" key="1">
    <source>
        <dbReference type="ARBA" id="ARBA00004123"/>
    </source>
</evidence>
<evidence type="ECO:0000256" key="8">
    <source>
        <dbReference type="ARBA" id="ARBA00023242"/>
    </source>
</evidence>
<sequence length="885" mass="99279">MDEGGSRIRRRVSVRKRNRPSLGSIFAFPTAAPLKTGDEQEEEEEVEAGSRRRKTVGLQPVEVQPHPLSNSPKGLVLHNDSEEDMFGDYDSFTENSFLAQVDDLEQKYILLSEQRKHAMDFATEDFCSESIKNKLSVTTVSNFTEHKTDEHTENLREHKDIPVEPGIDVLYDLPSSQVLYFENLQNSSNDLGDQLTKERNGSSSFPNTVSEELPHNCVKQLQPNDESSSKVRNNSDTSRRKSIKDHLKSTMTGNAKAQTPIFSRSKQLKETLLSEEINVAKKTIESSSDDLGPFYSLPSKVRDLYVQFKGIEKLYEWQHTCLTLSSVQERKNLIYSLPTSGGKTLVAEILMLQELLCRRKDVLMILPYVAIVQEKISGLSSFGIELGFFVEEYAGSKGRFPPIKRREKKSLYIATIEKGHSLVNSLIETGRIDSLGMVVVDELHMIGEGSRGATLEMTLAKILYTSKTTQIIGMSATLNNVEDLQDFLQAEYYTSQFRPVCTLREYLKHREKEKCEVIKNLRNISSGNLCPVLKRTIPFGVAYHHSGLTSDERRLLEEAYSTGTLCLLTCTSTLAAGVNLPARRVILRAPYVAKEFLKRNQYKQMIGRAGRAGIDSTGESILILQEKDKQQFSQLSPAEQNVAALLGVSESFIGKKASGQAVRKELEEFWVYRALLVELTKKLTYCVKAELIPLMEVTGVLEGRAKQLYNAGYKSLIHLANANPEVLIRTIDHLSRRQAKQIVSSAKVPTGLDNYSAQSADDGRTVNLNLRTLQARRNTTASTHSPTLSLCHLYSMVSPHSYKNLRHKWHPEVCHHCPEVPVLLVGTKKDLRAQPDNLGHLNGQGQAPITPQQGQALAKQIHAVRYVECWAPQQDEVKEVFAGLC</sequence>
<dbReference type="GO" id="GO:0006281">
    <property type="term" value="P:DNA repair"/>
    <property type="evidence" value="ECO:0007669"/>
    <property type="project" value="UniProtKB-KW"/>
</dbReference>
<keyword evidence="2" id="KW-0547">Nucleotide-binding</keyword>
<comment type="subcellular location">
    <subcellularLocation>
        <location evidence="1">Nucleus</location>
    </subcellularLocation>
</comment>
<dbReference type="GO" id="GO:0004386">
    <property type="term" value="F:helicase activity"/>
    <property type="evidence" value="ECO:0007669"/>
    <property type="project" value="UniProtKB-KW"/>
</dbReference>
<dbReference type="InterPro" id="IPR027417">
    <property type="entry name" value="P-loop_NTPase"/>
</dbReference>
<dbReference type="GO" id="GO:0005634">
    <property type="term" value="C:nucleus"/>
    <property type="evidence" value="ECO:0007669"/>
    <property type="project" value="UniProtKB-SubCell"/>
</dbReference>
<evidence type="ECO:0000256" key="2">
    <source>
        <dbReference type="ARBA" id="ARBA00022741"/>
    </source>
</evidence>
<dbReference type="GO" id="GO:0005525">
    <property type="term" value="F:GTP binding"/>
    <property type="evidence" value="ECO:0007669"/>
    <property type="project" value="InterPro"/>
</dbReference>
<keyword evidence="3" id="KW-0227">DNA damage</keyword>
<accession>A0AA41MZR3</accession>
<evidence type="ECO:0000313" key="13">
    <source>
        <dbReference type="Proteomes" id="UP001166674"/>
    </source>
</evidence>
<evidence type="ECO:0000256" key="6">
    <source>
        <dbReference type="ARBA" id="ARBA00022840"/>
    </source>
</evidence>
<name>A0AA41MZR3_SCICA</name>
<evidence type="ECO:0000256" key="5">
    <source>
        <dbReference type="ARBA" id="ARBA00022806"/>
    </source>
</evidence>
<comment type="caution">
    <text evidence="12">The sequence shown here is derived from an EMBL/GenBank/DDBJ whole genome shotgun (WGS) entry which is preliminary data.</text>
</comment>
<reference evidence="12" key="1">
    <citation type="submission" date="2020-03" db="EMBL/GenBank/DDBJ databases">
        <title>Studies in the Genomics of Life Span.</title>
        <authorList>
            <person name="Glass D."/>
        </authorList>
    </citation>
    <scope>NUCLEOTIDE SEQUENCE</scope>
    <source>
        <strain evidence="12">SUZIE</strain>
        <tissue evidence="12">Muscle</tissue>
    </source>
</reference>
<dbReference type="PROSITE" id="PS51192">
    <property type="entry name" value="HELICASE_ATP_BIND_1"/>
    <property type="match status" value="1"/>
</dbReference>
<dbReference type="InterPro" id="IPR050474">
    <property type="entry name" value="Hel308_SKI2-like"/>
</dbReference>
<feature type="region of interest" description="Disordered" evidence="9">
    <location>
        <begin position="23"/>
        <end position="53"/>
    </location>
</feature>
<gene>
    <name evidence="12" type="ORF">SUZIE_160990</name>
</gene>
<feature type="compositionally biased region" description="Polar residues" evidence="9">
    <location>
        <begin position="219"/>
        <end position="236"/>
    </location>
</feature>
<dbReference type="Pfam" id="PF00271">
    <property type="entry name" value="Helicase_C"/>
    <property type="match status" value="1"/>
</dbReference>
<keyword evidence="6" id="KW-0067">ATP-binding</keyword>
<dbReference type="PANTHER" id="PTHR47961:SF12">
    <property type="entry name" value="HELICASE POLQ-LIKE"/>
    <property type="match status" value="1"/>
</dbReference>
<dbReference type="SMART" id="SM00174">
    <property type="entry name" value="RHO"/>
    <property type="match status" value="1"/>
</dbReference>
<evidence type="ECO:0000256" key="3">
    <source>
        <dbReference type="ARBA" id="ARBA00022763"/>
    </source>
</evidence>
<keyword evidence="7" id="KW-0234">DNA repair</keyword>
<organism evidence="12 13">
    <name type="scientific">Sciurus carolinensis</name>
    <name type="common">Eastern gray squirrel</name>
    <dbReference type="NCBI Taxonomy" id="30640"/>
    <lineage>
        <taxon>Eukaryota</taxon>
        <taxon>Metazoa</taxon>
        <taxon>Chordata</taxon>
        <taxon>Craniata</taxon>
        <taxon>Vertebrata</taxon>
        <taxon>Euteleostomi</taxon>
        <taxon>Mammalia</taxon>
        <taxon>Eutheria</taxon>
        <taxon>Euarchontoglires</taxon>
        <taxon>Glires</taxon>
        <taxon>Rodentia</taxon>
        <taxon>Sciuromorpha</taxon>
        <taxon>Sciuridae</taxon>
        <taxon>Sciurinae</taxon>
        <taxon>Sciurini</taxon>
        <taxon>Sciurus</taxon>
    </lineage>
</organism>
<dbReference type="GO" id="GO:0003924">
    <property type="term" value="F:GTPase activity"/>
    <property type="evidence" value="ECO:0007669"/>
    <property type="project" value="InterPro"/>
</dbReference>
<keyword evidence="8" id="KW-0539">Nucleus</keyword>
<dbReference type="SMART" id="SM00487">
    <property type="entry name" value="DEXDc"/>
    <property type="match status" value="1"/>
</dbReference>
<dbReference type="Proteomes" id="UP001166674">
    <property type="component" value="Unassembled WGS sequence"/>
</dbReference>
<proteinExistence type="predicted"/>
<dbReference type="InterPro" id="IPR001806">
    <property type="entry name" value="Small_GTPase"/>
</dbReference>
<dbReference type="Gene3D" id="3.40.50.300">
    <property type="entry name" value="P-loop containing nucleotide triphosphate hydrolases"/>
    <property type="match status" value="3"/>
</dbReference>
<evidence type="ECO:0000259" key="11">
    <source>
        <dbReference type="PROSITE" id="PS51194"/>
    </source>
</evidence>
<dbReference type="GO" id="GO:0003676">
    <property type="term" value="F:nucleic acid binding"/>
    <property type="evidence" value="ECO:0007669"/>
    <property type="project" value="InterPro"/>
</dbReference>
<evidence type="ECO:0000259" key="10">
    <source>
        <dbReference type="PROSITE" id="PS51192"/>
    </source>
</evidence>
<dbReference type="EMBL" id="JAATJV010374880">
    <property type="protein sequence ID" value="MBZ3881048.1"/>
    <property type="molecule type" value="Genomic_DNA"/>
</dbReference>
<dbReference type="CDD" id="cd18026">
    <property type="entry name" value="DEXHc_POLQ-like"/>
    <property type="match status" value="1"/>
</dbReference>
<dbReference type="InterPro" id="IPR011545">
    <property type="entry name" value="DEAD/DEAH_box_helicase_dom"/>
</dbReference>
<dbReference type="Pfam" id="PF00071">
    <property type="entry name" value="Ras"/>
    <property type="match status" value="1"/>
</dbReference>
<dbReference type="SUPFAM" id="SSF158702">
    <property type="entry name" value="Sec63 N-terminal domain-like"/>
    <property type="match status" value="1"/>
</dbReference>
<feature type="region of interest" description="Disordered" evidence="9">
    <location>
        <begin position="190"/>
        <end position="250"/>
    </location>
</feature>
<keyword evidence="13" id="KW-1185">Reference proteome</keyword>
<dbReference type="Gene3D" id="1.10.3380.20">
    <property type="match status" value="1"/>
</dbReference>
<dbReference type="Pfam" id="PF00270">
    <property type="entry name" value="DEAD"/>
    <property type="match status" value="1"/>
</dbReference>
<dbReference type="FunFam" id="3.40.50.300:FF:000813">
    <property type="entry name" value="helicase POLQ-like isoform X1"/>
    <property type="match status" value="1"/>
</dbReference>
<dbReference type="PANTHER" id="PTHR47961">
    <property type="entry name" value="DNA POLYMERASE THETA, PUTATIVE (AFU_ORTHOLOGUE AFUA_1G05260)-RELATED"/>
    <property type="match status" value="1"/>
</dbReference>
<dbReference type="AlphaFoldDB" id="A0AA41MZR3"/>
<evidence type="ECO:0000256" key="9">
    <source>
        <dbReference type="SAM" id="MobiDB-lite"/>
    </source>
</evidence>
<dbReference type="InterPro" id="IPR001650">
    <property type="entry name" value="Helicase_C-like"/>
</dbReference>
<evidence type="ECO:0000313" key="12">
    <source>
        <dbReference type="EMBL" id="MBZ3881048.1"/>
    </source>
</evidence>
<feature type="domain" description="Helicase C-terminal" evidence="11">
    <location>
        <begin position="502"/>
        <end position="659"/>
    </location>
</feature>
<keyword evidence="4" id="KW-0378">Hydrolase</keyword>
<dbReference type="FunFam" id="1.10.150.20:FF:000058">
    <property type="entry name" value="Helicase, POLQ like"/>
    <property type="match status" value="1"/>
</dbReference>
<feature type="domain" description="Helicase ATP-binding" evidence="10">
    <location>
        <begin position="324"/>
        <end position="496"/>
    </location>
</feature>
<dbReference type="InterPro" id="IPR014001">
    <property type="entry name" value="Helicase_ATP-bd"/>
</dbReference>
<dbReference type="SMART" id="SM00490">
    <property type="entry name" value="HELICc"/>
    <property type="match status" value="1"/>
</dbReference>
<feature type="compositionally biased region" description="Polar residues" evidence="9">
    <location>
        <begin position="201"/>
        <end position="210"/>
    </location>
</feature>
<evidence type="ECO:0000256" key="7">
    <source>
        <dbReference type="ARBA" id="ARBA00023204"/>
    </source>
</evidence>
<dbReference type="SUPFAM" id="SSF52540">
    <property type="entry name" value="P-loop containing nucleoside triphosphate hydrolases"/>
    <property type="match status" value="2"/>
</dbReference>
<protein>
    <submittedName>
        <fullName evidence="12">Helicase POLQ-like</fullName>
    </submittedName>
</protein>
<dbReference type="GO" id="GO:0005524">
    <property type="term" value="F:ATP binding"/>
    <property type="evidence" value="ECO:0007669"/>
    <property type="project" value="UniProtKB-KW"/>
</dbReference>
<dbReference type="PROSITE" id="PS51420">
    <property type="entry name" value="RHO"/>
    <property type="match status" value="1"/>
</dbReference>
<keyword evidence="5 12" id="KW-0347">Helicase</keyword>
<dbReference type="PROSITE" id="PS51194">
    <property type="entry name" value="HELICASE_CTER"/>
    <property type="match status" value="1"/>
</dbReference>
<evidence type="ECO:0000256" key="4">
    <source>
        <dbReference type="ARBA" id="ARBA00022801"/>
    </source>
</evidence>